<evidence type="ECO:0000313" key="2">
    <source>
        <dbReference type="EMBL" id="KFL29241.1"/>
    </source>
</evidence>
<dbReference type="Pfam" id="PF12840">
    <property type="entry name" value="HTH_20"/>
    <property type="match status" value="1"/>
</dbReference>
<dbReference type="Proteomes" id="UP000028981">
    <property type="component" value="Unassembled WGS sequence"/>
</dbReference>
<dbReference type="InterPro" id="IPR001845">
    <property type="entry name" value="HTH_ArsR_DNA-bd_dom"/>
</dbReference>
<sequence length="113" mass="12408">MSAELDTVFQALADPYRRAMVSRLVEAGPTSMKELAAPFDLGLPSTLKHLKVLENGGIITSKKEGRVRTFSICEEGLNPLRTWLDAHQRHLETGFDRLAAAMAANPEDKSDGQ</sequence>
<reference evidence="2 3" key="1">
    <citation type="submission" date="2014-08" db="EMBL/GenBank/DDBJ databases">
        <authorList>
            <person name="Hassan Y.I."/>
            <person name="Lepp D."/>
            <person name="Zhou T."/>
        </authorList>
    </citation>
    <scope>NUCLEOTIDE SEQUENCE [LARGE SCALE GENOMIC DNA]</scope>
    <source>
        <strain evidence="2 3">IFO13584</strain>
    </source>
</reference>
<dbReference type="AlphaFoldDB" id="A0A087LX88"/>
<dbReference type="OrthoDB" id="9798998at2"/>
<protein>
    <recommendedName>
        <fullName evidence="1">HTH arsR-type domain-containing protein</fullName>
    </recommendedName>
</protein>
<dbReference type="SUPFAM" id="SSF46785">
    <property type="entry name" value="Winged helix' DNA-binding domain"/>
    <property type="match status" value="1"/>
</dbReference>
<dbReference type="SMART" id="SM00418">
    <property type="entry name" value="HTH_ARSR"/>
    <property type="match status" value="1"/>
</dbReference>
<dbReference type="PANTHER" id="PTHR38600">
    <property type="entry name" value="TRANSCRIPTIONAL REGULATORY PROTEIN"/>
    <property type="match status" value="1"/>
</dbReference>
<dbReference type="InterPro" id="IPR011991">
    <property type="entry name" value="ArsR-like_HTH"/>
</dbReference>
<dbReference type="PANTHER" id="PTHR38600:SF2">
    <property type="entry name" value="SLL0088 PROTEIN"/>
    <property type="match status" value="1"/>
</dbReference>
<organism evidence="2 3">
    <name type="scientific">Devosia riboflavina</name>
    <dbReference type="NCBI Taxonomy" id="46914"/>
    <lineage>
        <taxon>Bacteria</taxon>
        <taxon>Pseudomonadati</taxon>
        <taxon>Pseudomonadota</taxon>
        <taxon>Alphaproteobacteria</taxon>
        <taxon>Hyphomicrobiales</taxon>
        <taxon>Devosiaceae</taxon>
        <taxon>Devosia</taxon>
    </lineage>
</organism>
<comment type="caution">
    <text evidence="2">The sequence shown here is derived from an EMBL/GenBank/DDBJ whole genome shotgun (WGS) entry which is preliminary data.</text>
</comment>
<dbReference type="PRINTS" id="PR00778">
    <property type="entry name" value="HTHARSR"/>
</dbReference>
<keyword evidence="3" id="KW-1185">Reference proteome</keyword>
<dbReference type="EMBL" id="JQGC01000028">
    <property type="protein sequence ID" value="KFL29241.1"/>
    <property type="molecule type" value="Genomic_DNA"/>
</dbReference>
<proteinExistence type="predicted"/>
<dbReference type="NCBIfam" id="NF033788">
    <property type="entry name" value="HTH_metalloreg"/>
    <property type="match status" value="1"/>
</dbReference>
<gene>
    <name evidence="2" type="ORF">JP75_21950</name>
</gene>
<dbReference type="Gene3D" id="1.10.10.10">
    <property type="entry name" value="Winged helix-like DNA-binding domain superfamily/Winged helix DNA-binding domain"/>
    <property type="match status" value="1"/>
</dbReference>
<accession>A0A087LX88</accession>
<name>A0A087LX88_9HYPH</name>
<dbReference type="CDD" id="cd00090">
    <property type="entry name" value="HTH_ARSR"/>
    <property type="match status" value="1"/>
</dbReference>
<evidence type="ECO:0000313" key="3">
    <source>
        <dbReference type="Proteomes" id="UP000028981"/>
    </source>
</evidence>
<dbReference type="RefSeq" id="WP_035086731.1">
    <property type="nucleotide sequence ID" value="NZ_JQGC01000028.1"/>
</dbReference>
<dbReference type="InterPro" id="IPR036390">
    <property type="entry name" value="WH_DNA-bd_sf"/>
</dbReference>
<dbReference type="InterPro" id="IPR036388">
    <property type="entry name" value="WH-like_DNA-bd_sf"/>
</dbReference>
<dbReference type="PROSITE" id="PS50987">
    <property type="entry name" value="HTH_ARSR_2"/>
    <property type="match status" value="1"/>
</dbReference>
<feature type="domain" description="HTH arsR-type" evidence="1">
    <location>
        <begin position="1"/>
        <end position="92"/>
    </location>
</feature>
<evidence type="ECO:0000259" key="1">
    <source>
        <dbReference type="PROSITE" id="PS50987"/>
    </source>
</evidence>
<dbReference type="STRING" id="46914.JP75_21950"/>
<dbReference type="GO" id="GO:0003700">
    <property type="term" value="F:DNA-binding transcription factor activity"/>
    <property type="evidence" value="ECO:0007669"/>
    <property type="project" value="InterPro"/>
</dbReference>